<proteinExistence type="predicted"/>
<dbReference type="GeneID" id="80876782"/>
<dbReference type="Proteomes" id="UP001212411">
    <property type="component" value="Chromosome 2"/>
</dbReference>
<gene>
    <name evidence="2" type="ORF">SOMG_03302</name>
</gene>
<dbReference type="RefSeq" id="XP_056037352.1">
    <property type="nucleotide sequence ID" value="XM_056182093.1"/>
</dbReference>
<dbReference type="EMBL" id="CP115612">
    <property type="protein sequence ID" value="WBW73109.1"/>
    <property type="molecule type" value="Genomic_DNA"/>
</dbReference>
<evidence type="ECO:0000313" key="2">
    <source>
        <dbReference type="EMBL" id="WBW73109.1"/>
    </source>
</evidence>
<name>A0AAE9WBC5_9SCHI</name>
<keyword evidence="1" id="KW-0175">Coiled coil</keyword>
<dbReference type="AlphaFoldDB" id="A0AAE9WBC5"/>
<reference evidence="2 3" key="1">
    <citation type="journal article" date="2023" name="G3 (Bethesda)">
        <title>A high-quality reference genome for the fission yeast Schizosaccharomyces osmophilus.</title>
        <authorList>
            <person name="Jia G.S."/>
            <person name="Zhang W.C."/>
            <person name="Liang Y."/>
            <person name="Liu X.H."/>
            <person name="Rhind N."/>
            <person name="Pidoux A."/>
            <person name="Brysch-Herzberg M."/>
            <person name="Du L.L."/>
        </authorList>
    </citation>
    <scope>NUCLEOTIDE SEQUENCE [LARGE SCALE GENOMIC DNA]</scope>
    <source>
        <strain evidence="2 3">CBS 15793</strain>
    </source>
</reference>
<feature type="coiled-coil region" evidence="1">
    <location>
        <begin position="53"/>
        <end position="80"/>
    </location>
</feature>
<evidence type="ECO:0000313" key="3">
    <source>
        <dbReference type="Proteomes" id="UP001212411"/>
    </source>
</evidence>
<evidence type="ECO:0000256" key="1">
    <source>
        <dbReference type="SAM" id="Coils"/>
    </source>
</evidence>
<keyword evidence="3" id="KW-1185">Reference proteome</keyword>
<protein>
    <submittedName>
        <fullName evidence="2">Schizosaccharomyces specific protein</fullName>
    </submittedName>
</protein>
<organism evidence="2 3">
    <name type="scientific">Schizosaccharomyces osmophilus</name>
    <dbReference type="NCBI Taxonomy" id="2545709"/>
    <lineage>
        <taxon>Eukaryota</taxon>
        <taxon>Fungi</taxon>
        <taxon>Dikarya</taxon>
        <taxon>Ascomycota</taxon>
        <taxon>Taphrinomycotina</taxon>
        <taxon>Schizosaccharomycetes</taxon>
        <taxon>Schizosaccharomycetales</taxon>
        <taxon>Schizosaccharomycetaceae</taxon>
        <taxon>Schizosaccharomyces</taxon>
    </lineage>
</organism>
<accession>A0AAE9WBC5</accession>
<sequence length="170" mass="19491">MGSKRSYSSLNYDVSRKRVLDLLEVPLKKLTIEDPSSDLDVDMVHRNRIAYYKNKYTVVVEDLDAEIEEEEDDKKKNSSLSTPEQSRLKLSVISPLEKKLKRDLYCLLYQRPSMKTELPRSDYSISSKYASSADLPEAEKLFEEGRSSFNTTRGNASCKSLRFSCDLDLG</sequence>
<dbReference type="KEGG" id="som:SOMG_03302"/>